<feature type="compositionally biased region" description="Basic and acidic residues" evidence="1">
    <location>
        <begin position="240"/>
        <end position="251"/>
    </location>
</feature>
<evidence type="ECO:0000313" key="3">
    <source>
        <dbReference type="EMBL" id="JAS93367.1"/>
    </source>
</evidence>
<proteinExistence type="predicted"/>
<feature type="compositionally biased region" description="Polar residues" evidence="1">
    <location>
        <begin position="218"/>
        <end position="237"/>
    </location>
</feature>
<reference evidence="3" key="1">
    <citation type="submission" date="2015-11" db="EMBL/GenBank/DDBJ databases">
        <title>De novo transcriptome assembly of four potential Pierce s Disease insect vectors from Arizona vineyards.</title>
        <authorList>
            <person name="Tassone E.E."/>
        </authorList>
    </citation>
    <scope>NUCLEOTIDE SEQUENCE</scope>
</reference>
<dbReference type="AlphaFoldDB" id="A0A1B6J2H8"/>
<feature type="region of interest" description="Disordered" evidence="1">
    <location>
        <begin position="78"/>
        <end position="112"/>
    </location>
</feature>
<gene>
    <name evidence="3" type="ORF">g.31415</name>
    <name evidence="2" type="ORF">g.31419</name>
</gene>
<feature type="region of interest" description="Disordered" evidence="1">
    <location>
        <begin position="218"/>
        <end position="255"/>
    </location>
</feature>
<name>A0A1B6J2H8_9HEMI</name>
<protein>
    <submittedName>
        <fullName evidence="3">Uncharacterized protein</fullName>
    </submittedName>
</protein>
<dbReference type="EMBL" id="GECU01014339">
    <property type="protein sequence ID" value="JAS93367.1"/>
    <property type="molecule type" value="Transcribed_RNA"/>
</dbReference>
<evidence type="ECO:0000256" key="1">
    <source>
        <dbReference type="SAM" id="MobiDB-lite"/>
    </source>
</evidence>
<accession>A0A1B6J2H8</accession>
<organism evidence="3">
    <name type="scientific">Homalodisca liturata</name>
    <dbReference type="NCBI Taxonomy" id="320908"/>
    <lineage>
        <taxon>Eukaryota</taxon>
        <taxon>Metazoa</taxon>
        <taxon>Ecdysozoa</taxon>
        <taxon>Arthropoda</taxon>
        <taxon>Hexapoda</taxon>
        <taxon>Insecta</taxon>
        <taxon>Pterygota</taxon>
        <taxon>Neoptera</taxon>
        <taxon>Paraneoptera</taxon>
        <taxon>Hemiptera</taxon>
        <taxon>Auchenorrhyncha</taxon>
        <taxon>Membracoidea</taxon>
        <taxon>Cicadellidae</taxon>
        <taxon>Cicadellinae</taxon>
        <taxon>Proconiini</taxon>
        <taxon>Homalodisca</taxon>
    </lineage>
</organism>
<dbReference type="EMBL" id="GECU01028933">
    <property type="protein sequence ID" value="JAS78773.1"/>
    <property type="molecule type" value="Transcribed_RNA"/>
</dbReference>
<evidence type="ECO:0000313" key="2">
    <source>
        <dbReference type="EMBL" id="JAS78773.1"/>
    </source>
</evidence>
<sequence length="269" mass="30069">MEEKFKSLEAIMNTSTQTSIEVTPPPAPQSLSVNSEMLILKRRQDQLEQQMSALLDNTHLHLNESGRVLPTNFIASKSTQQCKHKDDPLDSTLNKSTSGNKRKSGVRRDAKGKNLFSVSLQAQKYKNHNMCNLEGFEMCNNNAKASTGLNIGNTLQVTSVLDSHGVAKASVIKPPMNARSRTKDESIEEFYTTNIDYYISIMTNNQLPNADCIESNSFKFNSRPPISQQSPSESGQRSPPRAEDEQDKYFLDKTGLSNFKMKTALPYPN</sequence>